<comment type="caution">
    <text evidence="2">The sequence shown here is derived from an EMBL/GenBank/DDBJ whole genome shotgun (WGS) entry which is preliminary data.</text>
</comment>
<dbReference type="RefSeq" id="WP_187637776.1">
    <property type="nucleotide sequence ID" value="NZ_VZQQ01000040.1"/>
</dbReference>
<proteinExistence type="predicted"/>
<accession>A0ABR7PX43</accession>
<protein>
    <submittedName>
        <fullName evidence="2">Uncharacterized protein</fullName>
    </submittedName>
</protein>
<evidence type="ECO:0000313" key="2">
    <source>
        <dbReference type="EMBL" id="MBC8750840.1"/>
    </source>
</evidence>
<reference evidence="2 3" key="1">
    <citation type="submission" date="2019-09" db="EMBL/GenBank/DDBJ databases">
        <title>Paraburkholderia podalyriae sp. nov., A South African Podalyria-associated rhizobium.</title>
        <authorList>
            <person name="Mavima L."/>
            <person name="Beukes C.W."/>
            <person name="Palmer M."/>
            <person name="De Meyer S.E."/>
            <person name="James E.K."/>
            <person name="Maluk M."/>
            <person name="Avontuur J.R."/>
            <person name="Chan W.Y."/>
            <person name="Venter S.N."/>
            <person name="Steenkamp E.T."/>
        </authorList>
    </citation>
    <scope>NUCLEOTIDE SEQUENCE [LARGE SCALE GENOMIC DNA]</scope>
    <source>
        <strain evidence="2 3">WC7.3b</strain>
    </source>
</reference>
<dbReference type="Proteomes" id="UP000736373">
    <property type="component" value="Unassembled WGS sequence"/>
</dbReference>
<keyword evidence="3" id="KW-1185">Reference proteome</keyword>
<gene>
    <name evidence="2" type="ORF">F6X42_30940</name>
</gene>
<feature type="region of interest" description="Disordered" evidence="1">
    <location>
        <begin position="65"/>
        <end position="84"/>
    </location>
</feature>
<evidence type="ECO:0000313" key="3">
    <source>
        <dbReference type="Proteomes" id="UP000736373"/>
    </source>
</evidence>
<organism evidence="2 3">
    <name type="scientific">Paraburkholderia podalyriae</name>
    <dbReference type="NCBI Taxonomy" id="1938811"/>
    <lineage>
        <taxon>Bacteria</taxon>
        <taxon>Pseudomonadati</taxon>
        <taxon>Pseudomonadota</taxon>
        <taxon>Betaproteobacteria</taxon>
        <taxon>Burkholderiales</taxon>
        <taxon>Burkholderiaceae</taxon>
        <taxon>Paraburkholderia</taxon>
    </lineage>
</organism>
<name>A0ABR7PX43_9BURK</name>
<dbReference type="EMBL" id="VZQQ01000040">
    <property type="protein sequence ID" value="MBC8750840.1"/>
    <property type="molecule type" value="Genomic_DNA"/>
</dbReference>
<sequence>MSFRTLKRAALKLRKAQQERAKAPKSLKKNVYPVFVTRGELSAATDRMSEEQRKQLREARARAEALLSKPGMSPDALRARAKRAAQWEKEHGDVSALVGIRR</sequence>
<evidence type="ECO:0000256" key="1">
    <source>
        <dbReference type="SAM" id="MobiDB-lite"/>
    </source>
</evidence>